<evidence type="ECO:0000313" key="2">
    <source>
        <dbReference type="EMBL" id="KPM46821.1"/>
    </source>
</evidence>
<gene>
    <name evidence="2" type="ORF">AFM12_16370</name>
</gene>
<keyword evidence="3" id="KW-1185">Reference proteome</keyword>
<dbReference type="NCBIfam" id="TIGR04183">
    <property type="entry name" value="Por_Secre_tail"/>
    <property type="match status" value="1"/>
</dbReference>
<dbReference type="InterPro" id="IPR026444">
    <property type="entry name" value="Secre_tail"/>
</dbReference>
<proteinExistence type="predicted"/>
<dbReference type="EMBL" id="LGTQ01000013">
    <property type="protein sequence ID" value="KPM46821.1"/>
    <property type="molecule type" value="Genomic_DNA"/>
</dbReference>
<comment type="caution">
    <text evidence="2">The sequence shown here is derived from an EMBL/GenBank/DDBJ whole genome shotgun (WGS) entry which is preliminary data.</text>
</comment>
<reference evidence="2 3" key="1">
    <citation type="submission" date="2015-07" db="EMBL/GenBank/DDBJ databases">
        <title>The draft genome sequence of Leadbetterella sp. JN14-9.</title>
        <authorList>
            <person name="Liu Y."/>
            <person name="Du J."/>
            <person name="Shao Z."/>
        </authorList>
    </citation>
    <scope>NUCLEOTIDE SEQUENCE [LARGE SCALE GENOMIC DNA]</scope>
    <source>
        <strain evidence="2 3">JN14-9</strain>
    </source>
</reference>
<dbReference type="PROSITE" id="PS50835">
    <property type="entry name" value="IG_LIKE"/>
    <property type="match status" value="1"/>
</dbReference>
<dbReference type="STRING" id="1605367.AFM12_16370"/>
<dbReference type="Proteomes" id="UP000050454">
    <property type="component" value="Unassembled WGS sequence"/>
</dbReference>
<organism evidence="2 3">
    <name type="scientific">Jiulongibacter sediminis</name>
    <dbReference type="NCBI Taxonomy" id="1605367"/>
    <lineage>
        <taxon>Bacteria</taxon>
        <taxon>Pseudomonadati</taxon>
        <taxon>Bacteroidota</taxon>
        <taxon>Cytophagia</taxon>
        <taxon>Cytophagales</taxon>
        <taxon>Leadbetterellaceae</taxon>
        <taxon>Jiulongibacter</taxon>
    </lineage>
</organism>
<protein>
    <recommendedName>
        <fullName evidence="1">Ig-like domain-containing protein</fullName>
    </recommendedName>
</protein>
<evidence type="ECO:0000313" key="3">
    <source>
        <dbReference type="Proteomes" id="UP000050454"/>
    </source>
</evidence>
<sequence>IQWEMSENCSASPVVWSEISGANGETFNPSTLYQTTCYRRKVTDECDAEVYSNIVTIEIVDDPKVIVTADADTLCSAEPFTLTAQVTGGTGTCYTSWQRNLNSSSPGSPFWEDISGDTFTQAISGFENTTGSHISVYYRAIYDCELTNCNKATSEAVEVVILPSNEVTLNLTDTTICAGNPVELVASSCGGTLVWNDGFTEAKRTITPTQDADAVYTVTCSGSCGSYSATATINVIQGLPLLVNTTPSAAIQPDTLFFSAKGTNLLWYSANHPDSLLSAAPYETEVDEYTYWVSQSDAICQSPRLEINSRVYPKLNITLQAYDQYDCEGNSVNFQIIAEGVGDLVYRWQRKRPGEADFTDLSDEDDGIKNSQQATLRVSAIGDKDNPHLSQYRCIVGDSVSIFYTNPRTLYANVVNRTLPNLDACVGQDFEIDLYSFLEIIGDIQGFQWQVRDEALDEWVDLADEGFVSGTQTSKLSFKNLQVWHSGKYRCRIFFNTGGFECIENTDQTSLTVGEYPQRPPDLSVEYCQGERTRSLSYNAKPHDDIWYLSNDDSDVGTNKAPKVSSDSAGTFLWYFAAESDEGCASPKAKYTITIHPEPQAPDNRTPAVVKEGDTLVFDASGENLIWYLTRTGKNFELNVPPTFTEVDFYDYYVSQSSEFGCESPRTYIAAEIRGNLGFTADLENLADCEGNSVRFRANQKGVPPFTFQWERKRPGENEFSLIEGETEDELLVSNIGSSSNPHLSEYRVVLTDSTGESAVSNAATLFVNKVDGSIPDQTYCAGSGIKIDTSGLIVQGEIVLIELQKQVGRSWIAIAESENFNFINVLSDSLIEGDFRLRFTFASEFGATCTRSSTEFSINLSELPESPGAIDQTICQFGSLNLPVYRALTYQWYDAEKKPIESGALTLASGDDQLFFYSWVNIAGCESTLDSVKLNVLKAPVLELQDTLFTFCRFAPEEYLTLSDTADFNWYLDSLLTTPLDEAPLVETAESGTTFYWVTYTNKNGCGSLPVKVTVQVEECFLGARDEDCRELVIEEVSGNDWLYFHRDNGEIVFALHPKGQNLGRMVLNYRQTSSSDIETALGTVFLPRYFNLNSENEFTEPVLIRAYYQNQEIEDYLGSVEEEEFNGGLFQIVHYEGINEDCYFENNDNFEEGESWVIREDQDLLMQNDDFSYFEFALSSFSEIGFTSNPFAKLASFESAFQENSALIQWQKRDEVRPLGYFLEKSTNGEEWFNVSTFSSADPSELTDYLLLQNDSYNRLVYQDADGIRKMIGQLDITNSSTETRCFTYPNPFVEYEDVNLYLSNIEPVEINVLDISGKEYPVKIENEGDLRQKIDFLSDMMEGVYILEILGNDEKTCRWKMIRQKRN</sequence>
<accession>A0A0P7B905</accession>
<feature type="domain" description="Ig-like" evidence="1">
    <location>
        <begin position="63"/>
        <end position="160"/>
    </location>
</feature>
<name>A0A0P7B905_9BACT</name>
<feature type="non-terminal residue" evidence="2">
    <location>
        <position position="1"/>
    </location>
</feature>
<dbReference type="InterPro" id="IPR007110">
    <property type="entry name" value="Ig-like_dom"/>
</dbReference>
<evidence type="ECO:0000259" key="1">
    <source>
        <dbReference type="PROSITE" id="PS50835"/>
    </source>
</evidence>